<evidence type="ECO:0000259" key="2">
    <source>
        <dbReference type="PROSITE" id="PS51819"/>
    </source>
</evidence>
<dbReference type="Proteomes" id="UP000325636">
    <property type="component" value="Unassembled WGS sequence"/>
</dbReference>
<dbReference type="InterPro" id="IPR037523">
    <property type="entry name" value="VOC_core"/>
</dbReference>
<reference evidence="4" key="1">
    <citation type="submission" date="2019-04" db="EMBL/GenBank/DDBJ databases">
        <title>Microviridin 1777: A Toxic Chymotrypsin Inhibitor Discovered by a Metabologenomic Approach.</title>
        <authorList>
            <person name="Sieber S."/>
            <person name="Grendelmeier S.M."/>
            <person name="Harris L.A."/>
            <person name="Mitchell D.A."/>
            <person name="Gademann K."/>
        </authorList>
    </citation>
    <scope>NUCLEOTIDE SEQUENCE [LARGE SCALE GENOMIC DNA]</scope>
    <source>
        <strain evidence="4">EAWAG127a</strain>
    </source>
</reference>
<feature type="domain" description="VOC" evidence="2">
    <location>
        <begin position="58"/>
        <end position="186"/>
    </location>
</feature>
<dbReference type="SUPFAM" id="SSF54593">
    <property type="entry name" value="Glyoxalase/Bleomycin resistance protein/Dihydroxybiphenyl dioxygenase"/>
    <property type="match status" value="1"/>
</dbReference>
<organism evidence="3 4">
    <name type="scientific">Microcystis aeruginosa EAWAG127a</name>
    <dbReference type="NCBI Taxonomy" id="2529855"/>
    <lineage>
        <taxon>Bacteria</taxon>
        <taxon>Bacillati</taxon>
        <taxon>Cyanobacteriota</taxon>
        <taxon>Cyanophyceae</taxon>
        <taxon>Oscillatoriophycideae</taxon>
        <taxon>Chroococcales</taxon>
        <taxon>Microcystaceae</taxon>
        <taxon>Microcystis</taxon>
    </lineage>
</organism>
<dbReference type="PROSITE" id="PS51819">
    <property type="entry name" value="VOC"/>
    <property type="match status" value="1"/>
</dbReference>
<dbReference type="AlphaFoldDB" id="A0A5J5M0C0"/>
<proteinExistence type="predicted"/>
<accession>A0A5J5M0C0</accession>
<dbReference type="Pfam" id="PF13669">
    <property type="entry name" value="Glyoxalase_4"/>
    <property type="match status" value="1"/>
</dbReference>
<dbReference type="InterPro" id="IPR029068">
    <property type="entry name" value="Glyas_Bleomycin-R_OHBP_Dase"/>
</dbReference>
<dbReference type="Gene3D" id="3.10.180.10">
    <property type="entry name" value="2,3-Dihydroxybiphenyl 1,2-Dioxygenase, domain 1"/>
    <property type="match status" value="1"/>
</dbReference>
<feature type="non-terminal residue" evidence="3">
    <location>
        <position position="1"/>
    </location>
</feature>
<dbReference type="GO" id="GO:0004493">
    <property type="term" value="F:methylmalonyl-CoA epimerase activity"/>
    <property type="evidence" value="ECO:0007669"/>
    <property type="project" value="TreeGrafter"/>
</dbReference>
<evidence type="ECO:0000313" key="4">
    <source>
        <dbReference type="Proteomes" id="UP000325636"/>
    </source>
</evidence>
<protein>
    <recommendedName>
        <fullName evidence="2">VOC domain-containing protein</fullName>
    </recommendedName>
</protein>
<name>A0A5J5M0C0_MICAE</name>
<evidence type="ECO:0000256" key="1">
    <source>
        <dbReference type="ARBA" id="ARBA00022723"/>
    </source>
</evidence>
<dbReference type="GO" id="GO:0046491">
    <property type="term" value="P:L-methylmalonyl-CoA metabolic process"/>
    <property type="evidence" value="ECO:0007669"/>
    <property type="project" value="TreeGrafter"/>
</dbReference>
<comment type="caution">
    <text evidence="3">The sequence shown here is derived from an EMBL/GenBank/DDBJ whole genome shotgun (WGS) entry which is preliminary data.</text>
</comment>
<dbReference type="PANTHER" id="PTHR43048">
    <property type="entry name" value="METHYLMALONYL-COA EPIMERASE"/>
    <property type="match status" value="1"/>
</dbReference>
<gene>
    <name evidence="3" type="ORF">EZJ55_00595</name>
</gene>
<dbReference type="RefSeq" id="WP_150975025.1">
    <property type="nucleotide sequence ID" value="NZ_SRLN01000005.1"/>
</dbReference>
<dbReference type="PANTHER" id="PTHR43048:SF3">
    <property type="entry name" value="METHYLMALONYL-COA EPIMERASE, MITOCHONDRIAL"/>
    <property type="match status" value="1"/>
</dbReference>
<dbReference type="EMBL" id="SRLN01000005">
    <property type="protein sequence ID" value="KAB0243892.1"/>
    <property type="molecule type" value="Genomic_DNA"/>
</dbReference>
<sequence length="191" mass="19864">SVQSFVALLIGGTTIGVVAPPAAGLAARLVGLVAAGVVDSSRPVGHQCATEVKAMLDSVHHINILVRDIERARARFVQAMGVEFGALETLAARGAVASRARIGATWLCWWQPTDPHGVPGQRLAARGEGVFLISFGVADLDAAIASLAARGVGCTSAEPRRGLDDWCVIDTALGAEFGVDLQLCEARREEG</sequence>
<dbReference type="GO" id="GO:0046872">
    <property type="term" value="F:metal ion binding"/>
    <property type="evidence" value="ECO:0007669"/>
    <property type="project" value="UniProtKB-KW"/>
</dbReference>
<keyword evidence="1" id="KW-0479">Metal-binding</keyword>
<evidence type="ECO:0000313" key="3">
    <source>
        <dbReference type="EMBL" id="KAB0243892.1"/>
    </source>
</evidence>
<dbReference type="InterPro" id="IPR051785">
    <property type="entry name" value="MMCE/EMCE_epimerase"/>
</dbReference>